<protein>
    <submittedName>
        <fullName evidence="3">ABC transporter family substrate-binding protein</fullName>
    </submittedName>
</protein>
<dbReference type="InterPro" id="IPR000914">
    <property type="entry name" value="SBP_5_dom"/>
</dbReference>
<accession>A0ABN2T837</accession>
<evidence type="ECO:0000313" key="4">
    <source>
        <dbReference type="Proteomes" id="UP001499854"/>
    </source>
</evidence>
<dbReference type="Gene3D" id="3.90.76.10">
    <property type="entry name" value="Dipeptide-binding Protein, Domain 1"/>
    <property type="match status" value="1"/>
</dbReference>
<evidence type="ECO:0000259" key="2">
    <source>
        <dbReference type="Pfam" id="PF00496"/>
    </source>
</evidence>
<dbReference type="PANTHER" id="PTHR30290:SF65">
    <property type="entry name" value="MONOACYL PHOSPHATIDYLINOSITOL TETRAMANNOSIDE-BINDING PROTEIN LPQW-RELATED"/>
    <property type="match status" value="1"/>
</dbReference>
<dbReference type="PIRSF" id="PIRSF002741">
    <property type="entry name" value="MppA"/>
    <property type="match status" value="1"/>
</dbReference>
<dbReference type="PROSITE" id="PS51257">
    <property type="entry name" value="PROKAR_LIPOPROTEIN"/>
    <property type="match status" value="1"/>
</dbReference>
<evidence type="ECO:0000313" key="3">
    <source>
        <dbReference type="EMBL" id="GAA2000442.1"/>
    </source>
</evidence>
<feature type="signal peptide" evidence="1">
    <location>
        <begin position="1"/>
        <end position="23"/>
    </location>
</feature>
<dbReference type="SUPFAM" id="SSF53850">
    <property type="entry name" value="Periplasmic binding protein-like II"/>
    <property type="match status" value="1"/>
</dbReference>
<proteinExistence type="predicted"/>
<sequence length="581" mass="62475">MNITKKSPAIIAILATAALAASACSSSKSGGSAAGAGSTATSAGGKAIPVATSNDINAKDVSSLKQGGTLTMAIDQYSSQWNNMTNNGNELDTARVMSTMMPQLFHFDASGAAIVNKDYLVSADETTTGGKQVVTYKINPKAKWSDGTPISYKDFVATYKGEIGATQGFDVASSTGYDQMESVERGADDQTVVVTYKTPFSDWKSMFTQFNGAGLFPASQVSTADGWNKAYLNAIPVTAGPFKLDKMDPTTKTVTVVKDPAWWGDKPVLDKIVFRAIDDTAAQADAYNNHELDVFEVGPSAANFSKVKDAANSTLHYAGGPDWRHITMNTQAPALKDKVVRQAIYQAVNRQQIADVDLKNLGTWKPTILNNRFFVNNQTGYQDNLGNLTYNVDAANKALDAAGWVKGSDGIRAKDGVKLDLKWVESQGIKVTSNEAQMVKADLQKIGINITETPVNGDDYFDKYINVGQYDITAFAYAGNPFPVSSGAPQIQSVDDPKNIHNNPRLDKAPEVDAALTKALQDTDPTQAIADANEADKLATQQASLIPLYQRPQIWATKSTLANFGSFGFQDYDWTKVGFTS</sequence>
<name>A0ABN2T837_9ACTN</name>
<comment type="caution">
    <text evidence="3">The sequence shown here is derived from an EMBL/GenBank/DDBJ whole genome shotgun (WGS) entry which is preliminary data.</text>
</comment>
<keyword evidence="1" id="KW-0732">Signal</keyword>
<gene>
    <name evidence="3" type="ORF">GCM10009838_77440</name>
</gene>
<reference evidence="3 4" key="1">
    <citation type="journal article" date="2019" name="Int. J. Syst. Evol. Microbiol.">
        <title>The Global Catalogue of Microorganisms (GCM) 10K type strain sequencing project: providing services to taxonomists for standard genome sequencing and annotation.</title>
        <authorList>
            <consortium name="The Broad Institute Genomics Platform"/>
            <consortium name="The Broad Institute Genome Sequencing Center for Infectious Disease"/>
            <person name="Wu L."/>
            <person name="Ma J."/>
        </authorList>
    </citation>
    <scope>NUCLEOTIDE SEQUENCE [LARGE SCALE GENOMIC DNA]</scope>
    <source>
        <strain evidence="3 4">JCM 16013</strain>
    </source>
</reference>
<feature type="domain" description="Solute-binding protein family 5" evidence="2">
    <location>
        <begin position="126"/>
        <end position="488"/>
    </location>
</feature>
<dbReference type="Proteomes" id="UP001499854">
    <property type="component" value="Unassembled WGS sequence"/>
</dbReference>
<dbReference type="InterPro" id="IPR039424">
    <property type="entry name" value="SBP_5"/>
</dbReference>
<evidence type="ECO:0000256" key="1">
    <source>
        <dbReference type="SAM" id="SignalP"/>
    </source>
</evidence>
<dbReference type="Gene3D" id="3.40.190.10">
    <property type="entry name" value="Periplasmic binding protein-like II"/>
    <property type="match status" value="1"/>
</dbReference>
<dbReference type="RefSeq" id="WP_344662183.1">
    <property type="nucleotide sequence ID" value="NZ_BAAAQM010000068.1"/>
</dbReference>
<dbReference type="PANTHER" id="PTHR30290">
    <property type="entry name" value="PERIPLASMIC BINDING COMPONENT OF ABC TRANSPORTER"/>
    <property type="match status" value="1"/>
</dbReference>
<dbReference type="EMBL" id="BAAAQM010000068">
    <property type="protein sequence ID" value="GAA2000442.1"/>
    <property type="molecule type" value="Genomic_DNA"/>
</dbReference>
<keyword evidence="4" id="KW-1185">Reference proteome</keyword>
<organism evidence="3 4">
    <name type="scientific">Catenulispora subtropica</name>
    <dbReference type="NCBI Taxonomy" id="450798"/>
    <lineage>
        <taxon>Bacteria</taxon>
        <taxon>Bacillati</taxon>
        <taxon>Actinomycetota</taxon>
        <taxon>Actinomycetes</taxon>
        <taxon>Catenulisporales</taxon>
        <taxon>Catenulisporaceae</taxon>
        <taxon>Catenulispora</taxon>
    </lineage>
</organism>
<dbReference type="Gene3D" id="3.10.105.10">
    <property type="entry name" value="Dipeptide-binding Protein, Domain 3"/>
    <property type="match status" value="1"/>
</dbReference>
<feature type="chain" id="PRO_5046099963" evidence="1">
    <location>
        <begin position="24"/>
        <end position="581"/>
    </location>
</feature>
<dbReference type="Pfam" id="PF00496">
    <property type="entry name" value="SBP_bac_5"/>
    <property type="match status" value="1"/>
</dbReference>
<dbReference type="InterPro" id="IPR030678">
    <property type="entry name" value="Peptide/Ni-bd"/>
</dbReference>
<dbReference type="CDD" id="cd08501">
    <property type="entry name" value="PBP2_Lpqw"/>
    <property type="match status" value="1"/>
</dbReference>